<dbReference type="AlphaFoldDB" id="W7QEU7"/>
<comment type="caution">
    <text evidence="1">The sequence shown here is derived from an EMBL/GenBank/DDBJ whole genome shotgun (WGS) entry which is preliminary data.</text>
</comment>
<dbReference type="EMBL" id="ARZY01000005">
    <property type="protein sequence ID" value="EWH11419.1"/>
    <property type="molecule type" value="Genomic_DNA"/>
</dbReference>
<accession>W7QEU7</accession>
<evidence type="ECO:0000313" key="1">
    <source>
        <dbReference type="EMBL" id="EWH11419.1"/>
    </source>
</evidence>
<organism evidence="1 2">
    <name type="scientific">Catenovulum agarivorans DS-2</name>
    <dbReference type="NCBI Taxonomy" id="1328313"/>
    <lineage>
        <taxon>Bacteria</taxon>
        <taxon>Pseudomonadati</taxon>
        <taxon>Pseudomonadota</taxon>
        <taxon>Gammaproteobacteria</taxon>
        <taxon>Alteromonadales</taxon>
        <taxon>Alteromonadaceae</taxon>
        <taxon>Catenovulum</taxon>
    </lineage>
</organism>
<proteinExistence type="predicted"/>
<dbReference type="STRING" id="1328313.DS2_04570"/>
<protein>
    <recommendedName>
        <fullName evidence="3">DUF2726 domain-containing protein</fullName>
    </recommendedName>
</protein>
<sequence length="153" mass="17285">MQIFIVAAVFISLLIGVKLWQVYNQKQGSLKFNQAQAKAVVQLSPKQQLSLLLKQMLGEQYHVHQDVLVSQLLDVEDRVLKKYSQQKALDAVVTDLTGKVVVVFELALDESAKQQREWLKSLMQGRFALIRITQTEHISQSALAKVLDNLAIT</sequence>
<evidence type="ECO:0000313" key="2">
    <source>
        <dbReference type="Proteomes" id="UP000019276"/>
    </source>
</evidence>
<dbReference type="Proteomes" id="UP000019276">
    <property type="component" value="Unassembled WGS sequence"/>
</dbReference>
<keyword evidence="2" id="KW-1185">Reference proteome</keyword>
<dbReference type="OrthoDB" id="5782056at2"/>
<reference evidence="1 2" key="1">
    <citation type="journal article" date="2014" name="Genome Announc.">
        <title>Draft Genome Sequence of the Agar-Degrading Bacterium Catenovulum sp. Strain DS-2, Isolated from Intestines of Haliotis diversicolor.</title>
        <authorList>
            <person name="Shan D."/>
            <person name="Li X."/>
            <person name="Gu Z."/>
            <person name="Wei G."/>
            <person name="Gao Z."/>
            <person name="Shao Z."/>
        </authorList>
    </citation>
    <scope>NUCLEOTIDE SEQUENCE [LARGE SCALE GENOMIC DNA]</scope>
    <source>
        <strain evidence="1 2">DS-2</strain>
    </source>
</reference>
<dbReference type="RefSeq" id="WP_035013458.1">
    <property type="nucleotide sequence ID" value="NZ_ARZY01000005.1"/>
</dbReference>
<name>W7QEU7_9ALTE</name>
<evidence type="ECO:0008006" key="3">
    <source>
        <dbReference type="Google" id="ProtNLM"/>
    </source>
</evidence>
<gene>
    <name evidence="1" type="ORF">DS2_04570</name>
</gene>